<feature type="compositionally biased region" description="Pro residues" evidence="1">
    <location>
        <begin position="35"/>
        <end position="45"/>
    </location>
</feature>
<accession>A0ABP1DQA1</accession>
<feature type="region of interest" description="Disordered" evidence="1">
    <location>
        <begin position="1"/>
        <end position="329"/>
    </location>
</feature>
<reference evidence="3" key="1">
    <citation type="submission" date="2024-04" db="EMBL/GenBank/DDBJ databases">
        <authorList>
            <person name="Shaw F."/>
            <person name="Minotto A."/>
        </authorList>
    </citation>
    <scope>NUCLEOTIDE SEQUENCE [LARGE SCALE GENOMIC DNA]</scope>
</reference>
<evidence type="ECO:0000313" key="2">
    <source>
        <dbReference type="EMBL" id="CAL1710027.1"/>
    </source>
</evidence>
<keyword evidence="3" id="KW-1185">Reference proteome</keyword>
<feature type="compositionally biased region" description="Low complexity" evidence="1">
    <location>
        <begin position="568"/>
        <end position="587"/>
    </location>
</feature>
<feature type="region of interest" description="Disordered" evidence="1">
    <location>
        <begin position="667"/>
        <end position="686"/>
    </location>
</feature>
<evidence type="ECO:0000256" key="1">
    <source>
        <dbReference type="SAM" id="MobiDB-lite"/>
    </source>
</evidence>
<feature type="compositionally biased region" description="Polar residues" evidence="1">
    <location>
        <begin position="91"/>
        <end position="101"/>
    </location>
</feature>
<organism evidence="2 3">
    <name type="scientific">Somion occarium</name>
    <dbReference type="NCBI Taxonomy" id="3059160"/>
    <lineage>
        <taxon>Eukaryota</taxon>
        <taxon>Fungi</taxon>
        <taxon>Dikarya</taxon>
        <taxon>Basidiomycota</taxon>
        <taxon>Agaricomycotina</taxon>
        <taxon>Agaricomycetes</taxon>
        <taxon>Polyporales</taxon>
        <taxon>Cerrenaceae</taxon>
        <taxon>Somion</taxon>
    </lineage>
</organism>
<feature type="region of interest" description="Disordered" evidence="1">
    <location>
        <begin position="696"/>
        <end position="718"/>
    </location>
</feature>
<feature type="compositionally biased region" description="Low complexity" evidence="1">
    <location>
        <begin position="478"/>
        <end position="495"/>
    </location>
</feature>
<proteinExistence type="predicted"/>
<name>A0ABP1DQA1_9APHY</name>
<feature type="compositionally biased region" description="Polar residues" evidence="1">
    <location>
        <begin position="667"/>
        <end position="679"/>
    </location>
</feature>
<feature type="compositionally biased region" description="Basic and acidic residues" evidence="1">
    <location>
        <begin position="132"/>
        <end position="159"/>
    </location>
</feature>
<feature type="compositionally biased region" description="Basic and acidic residues" evidence="1">
    <location>
        <begin position="225"/>
        <end position="252"/>
    </location>
</feature>
<dbReference type="EMBL" id="OZ037948">
    <property type="protein sequence ID" value="CAL1710027.1"/>
    <property type="molecule type" value="Genomic_DNA"/>
</dbReference>
<dbReference type="Proteomes" id="UP001497453">
    <property type="component" value="Chromosome 5"/>
</dbReference>
<feature type="compositionally biased region" description="Polar residues" evidence="1">
    <location>
        <begin position="185"/>
        <end position="198"/>
    </location>
</feature>
<feature type="compositionally biased region" description="Polar residues" evidence="1">
    <location>
        <begin position="111"/>
        <end position="122"/>
    </location>
</feature>
<feature type="compositionally biased region" description="Polar residues" evidence="1">
    <location>
        <begin position="1"/>
        <end position="16"/>
    </location>
</feature>
<feature type="compositionally biased region" description="Pro residues" evidence="1">
    <location>
        <begin position="297"/>
        <end position="313"/>
    </location>
</feature>
<feature type="region of interest" description="Disordered" evidence="1">
    <location>
        <begin position="435"/>
        <end position="592"/>
    </location>
</feature>
<gene>
    <name evidence="2" type="ORF">GFSPODELE1_LOCUS7622</name>
</gene>
<feature type="compositionally biased region" description="Low complexity" evidence="1">
    <location>
        <begin position="454"/>
        <end position="469"/>
    </location>
</feature>
<sequence>MASPSHRTSASASVTNLAPPEGSPINKQRRMTSPSLPPPPSPLNLPEPVYGHRRPPSPLRNGFTADLNDEDESESGSEESMNGHQWGERPQSPSASVTQFAANIAQKMGSLMSNMSQRSPNYLPTDEELEAEAEREREKSRREAERILSREAESKRLEQRVLAMLDSPHGSPGALPPPPPIGEARSSTPPSPSNSQKESWWAVAKSKLTPTKEPLTPAQQIIQEAKQREKEIEKEKRELEREKKELEREMKKNARRHDKSKSAQWPSSPEDKFQDPAFIQLHTAVPHPRPITGSPVSPSPARIPVPSTPPSLLPSPLRAPTLGSASPSRQSTPLYAVFNSQGSLDVPATLITIAQRFEKLEKWTVSHTRALEERMDDVERWLVDKEGEKDGNQKPVEALRTGDLPPADVLNEIREELAEVQGRIGELGREMAKMVTAPGNLSSGPSRHPAGLGRAPSASSSIAVRSISANLGSNARGSTPPKTKEPTTSPTTSPPVRSASRTRLPYPTGDYATPPDSVILGQGPFSPPHSPPSSASKGARMSISGLPYGEDPSSSTSPSSGLPIRVASPTTLTTPTSTQRQSSVSPTPRKRYTVALGEPIMNAQERSRERSQPGELATAVFSSSPKSLSISTHEMDDDDSYYAMTNDETIGKAAARQAGLNIPNKMQSQERLNSVSPSLSPKPIHKRVRPQSMYNGSASAQNLAAPSPTTPKHSRLRSRSTDRFGLGIFDTVSSSSSGRSNLDLSNDISITRSILCPSRFSLFEHLPRQKIHIPDEVHHTPHCIIFNAKGEHVLVNAPCFESGPFEFLQRDLQRIRSVLPEAFVPRSVGPIHR</sequence>
<feature type="compositionally biased region" description="Acidic residues" evidence="1">
    <location>
        <begin position="67"/>
        <end position="77"/>
    </location>
</feature>
<protein>
    <submittedName>
        <fullName evidence="2">Uncharacterized protein</fullName>
    </submittedName>
</protein>
<evidence type="ECO:0000313" key="3">
    <source>
        <dbReference type="Proteomes" id="UP001497453"/>
    </source>
</evidence>